<dbReference type="AlphaFoldDB" id="A0A4R5QFV4"/>
<reference evidence="2 3" key="1">
    <citation type="journal article" date="2016" name="J. Microbiol.">
        <title>Dankookia rubra gen. nov., sp. nov., an alphaproteobacterium isolated from sediment of a shallow stream.</title>
        <authorList>
            <person name="Kim W.H."/>
            <person name="Kim D.H."/>
            <person name="Kang K."/>
            <person name="Ahn T.Y."/>
        </authorList>
    </citation>
    <scope>NUCLEOTIDE SEQUENCE [LARGE SCALE GENOMIC DNA]</scope>
    <source>
        <strain evidence="2 3">JCM30602</strain>
    </source>
</reference>
<evidence type="ECO:0000313" key="3">
    <source>
        <dbReference type="Proteomes" id="UP000295096"/>
    </source>
</evidence>
<dbReference type="RefSeq" id="WP_133289092.1">
    <property type="nucleotide sequence ID" value="NZ_SMSJ01000014.1"/>
</dbReference>
<dbReference type="EMBL" id="SMSJ01000014">
    <property type="protein sequence ID" value="TDH62152.1"/>
    <property type="molecule type" value="Genomic_DNA"/>
</dbReference>
<organism evidence="2 3">
    <name type="scientific">Dankookia rubra</name>
    <dbReference type="NCBI Taxonomy" id="1442381"/>
    <lineage>
        <taxon>Bacteria</taxon>
        <taxon>Pseudomonadati</taxon>
        <taxon>Pseudomonadota</taxon>
        <taxon>Alphaproteobacteria</taxon>
        <taxon>Acetobacterales</taxon>
        <taxon>Roseomonadaceae</taxon>
        <taxon>Dankookia</taxon>
    </lineage>
</organism>
<keyword evidence="3" id="KW-1185">Reference proteome</keyword>
<dbReference type="Proteomes" id="UP000295096">
    <property type="component" value="Unassembled WGS sequence"/>
</dbReference>
<evidence type="ECO:0000313" key="2">
    <source>
        <dbReference type="EMBL" id="TDH62152.1"/>
    </source>
</evidence>
<name>A0A4R5QFV4_9PROT</name>
<comment type="caution">
    <text evidence="2">The sequence shown here is derived from an EMBL/GenBank/DDBJ whole genome shotgun (WGS) entry which is preliminary data.</text>
</comment>
<evidence type="ECO:0000256" key="1">
    <source>
        <dbReference type="SAM" id="Coils"/>
    </source>
</evidence>
<accession>A0A4R5QFV4</accession>
<sequence length="472" mass="51557">MKGDFSRFTFRPLQHYARVLQQQGRPLVDADWNEQAAILLHRLRVLTGDLTGGGGQHWAGPFGAGGFEIRSAGRGEDVEIGQGRYYVNGLCVECEAATSFTRQPLPPDPLVMPDGKAVRDAARLVFLDAWEAVVGPLDDPYLLDPALGGLDTALRTQVVWQVRMHPLVQGFNPKAPDWAGLRTEAEALVRRWQDQPRGRLKIRLEGPAAEAGRRGGAVQAGRFRGPENLLYRIELHRGGPAGEARFKWSRDNGARLLPLASLEGKVAQVVPAAREEAGQLARGTWVEPCDRADRLLGLGRDLVRVDEVDQATGRIMLSDAPPEAAFRPGERSDMALRRWDHLEGRGGAPAGPDGIAVVEGTGEAHWFDLEDGIQVQFEPSTGEPHTYRAGDHWMIPARTADEGILLRNPAPQPPDGVAHAYAPLALYVPQSGEVMADYRPSFQSLTALQDQVTLLAEGLEDLRAQVAALQNK</sequence>
<feature type="coiled-coil region" evidence="1">
    <location>
        <begin position="445"/>
        <end position="472"/>
    </location>
</feature>
<dbReference type="Pfam" id="PF20129">
    <property type="entry name" value="DUF6519"/>
    <property type="match status" value="2"/>
</dbReference>
<gene>
    <name evidence="2" type="ORF">E2C06_13345</name>
</gene>
<dbReference type="OrthoDB" id="9807425at2"/>
<dbReference type="InterPro" id="IPR045392">
    <property type="entry name" value="DUF6519"/>
</dbReference>
<proteinExistence type="predicted"/>
<protein>
    <submittedName>
        <fullName evidence="2">Uncharacterized protein</fullName>
    </submittedName>
</protein>
<keyword evidence="1" id="KW-0175">Coiled coil</keyword>